<reference evidence="3" key="1">
    <citation type="journal article" date="2013" name="Nature">
        <title>Pan genome of the phytoplankton Emiliania underpins its global distribution.</title>
        <authorList>
            <person name="Read B.A."/>
            <person name="Kegel J."/>
            <person name="Klute M.J."/>
            <person name="Kuo A."/>
            <person name="Lefebvre S.C."/>
            <person name="Maumus F."/>
            <person name="Mayer C."/>
            <person name="Miller J."/>
            <person name="Monier A."/>
            <person name="Salamov A."/>
            <person name="Young J."/>
            <person name="Aguilar M."/>
            <person name="Claverie J.M."/>
            <person name="Frickenhaus S."/>
            <person name="Gonzalez K."/>
            <person name="Herman E.K."/>
            <person name="Lin Y.C."/>
            <person name="Napier J."/>
            <person name="Ogata H."/>
            <person name="Sarno A.F."/>
            <person name="Shmutz J."/>
            <person name="Schroeder D."/>
            <person name="de Vargas C."/>
            <person name="Verret F."/>
            <person name="von Dassow P."/>
            <person name="Valentin K."/>
            <person name="Van de Peer Y."/>
            <person name="Wheeler G."/>
            <person name="Dacks J.B."/>
            <person name="Delwiche C.F."/>
            <person name="Dyhrman S.T."/>
            <person name="Glockner G."/>
            <person name="John U."/>
            <person name="Richards T."/>
            <person name="Worden A.Z."/>
            <person name="Zhang X."/>
            <person name="Grigoriev I.V."/>
            <person name="Allen A.E."/>
            <person name="Bidle K."/>
            <person name="Borodovsky M."/>
            <person name="Bowler C."/>
            <person name="Brownlee C."/>
            <person name="Cock J.M."/>
            <person name="Elias M."/>
            <person name="Gladyshev V.N."/>
            <person name="Groth M."/>
            <person name="Guda C."/>
            <person name="Hadaegh A."/>
            <person name="Iglesias-Rodriguez M.D."/>
            <person name="Jenkins J."/>
            <person name="Jones B.M."/>
            <person name="Lawson T."/>
            <person name="Leese F."/>
            <person name="Lindquist E."/>
            <person name="Lobanov A."/>
            <person name="Lomsadze A."/>
            <person name="Malik S.B."/>
            <person name="Marsh M.E."/>
            <person name="Mackinder L."/>
            <person name="Mock T."/>
            <person name="Mueller-Roeber B."/>
            <person name="Pagarete A."/>
            <person name="Parker M."/>
            <person name="Probert I."/>
            <person name="Quesneville H."/>
            <person name="Raines C."/>
            <person name="Rensing S.A."/>
            <person name="Riano-Pachon D.M."/>
            <person name="Richier S."/>
            <person name="Rokitta S."/>
            <person name="Shiraiwa Y."/>
            <person name="Soanes D.M."/>
            <person name="van der Giezen M."/>
            <person name="Wahlund T.M."/>
            <person name="Williams B."/>
            <person name="Wilson W."/>
            <person name="Wolfe G."/>
            <person name="Wurch L.L."/>
        </authorList>
    </citation>
    <scope>NUCLEOTIDE SEQUENCE</scope>
</reference>
<dbReference type="AlphaFoldDB" id="A0A0D3IFT5"/>
<dbReference type="GeneID" id="17256274"/>
<sequence length="307" mass="32452">MPDLTAAELSIPAEQHPDPAKPLVIPVDSTVVGSTLRFIPWSVVGNPAFLNLPPPPPGMQPSWVQIPQWVAISALLPFSEPEPAVATHFDRLSVLRLADAFRTVCIQALHSRQIPVPELYLQWGDLGYTEAIVPLGPAPSAEAKAVDFLQYAAVGALCDPTADVPFAALSDMTRCLGPVFTAAARVDPMGSAVVGAASLAAAAGHITPRASDGHPALLARHVLSMLKTTRSSFPACLRTNSFQNYSAEVETRAEYEVVPCDSAPPADRPQWGALLFLGAHGGGGDDTPNRRRHGQLEEATAGPLLSD</sequence>
<protein>
    <submittedName>
        <fullName evidence="2">Uncharacterized protein</fullName>
    </submittedName>
</protein>
<accession>A0A0D3IFT5</accession>
<name>A0A0D3IFT5_EMIH1</name>
<dbReference type="RefSeq" id="XP_005762549.1">
    <property type="nucleotide sequence ID" value="XM_005762492.1"/>
</dbReference>
<reference evidence="2" key="2">
    <citation type="submission" date="2024-10" db="UniProtKB">
        <authorList>
            <consortium name="EnsemblProtists"/>
        </authorList>
    </citation>
    <scope>IDENTIFICATION</scope>
</reference>
<feature type="region of interest" description="Disordered" evidence="1">
    <location>
        <begin position="279"/>
        <end position="307"/>
    </location>
</feature>
<evidence type="ECO:0000256" key="1">
    <source>
        <dbReference type="SAM" id="MobiDB-lite"/>
    </source>
</evidence>
<dbReference type="KEGG" id="ehx:EMIHUDRAFT_248527"/>
<evidence type="ECO:0000313" key="2">
    <source>
        <dbReference type="EnsemblProtists" id="EOD10120"/>
    </source>
</evidence>
<evidence type="ECO:0000313" key="3">
    <source>
        <dbReference type="Proteomes" id="UP000013827"/>
    </source>
</evidence>
<proteinExistence type="predicted"/>
<organism evidence="2 3">
    <name type="scientific">Emiliania huxleyi (strain CCMP1516)</name>
    <dbReference type="NCBI Taxonomy" id="280463"/>
    <lineage>
        <taxon>Eukaryota</taxon>
        <taxon>Haptista</taxon>
        <taxon>Haptophyta</taxon>
        <taxon>Prymnesiophyceae</taxon>
        <taxon>Isochrysidales</taxon>
        <taxon>Noelaerhabdaceae</taxon>
        <taxon>Emiliania</taxon>
    </lineage>
</organism>
<keyword evidence="3" id="KW-1185">Reference proteome</keyword>
<dbReference type="PaxDb" id="2903-EOD10120"/>
<dbReference type="EnsemblProtists" id="EOD10120">
    <property type="protein sequence ID" value="EOD10120"/>
    <property type="gene ID" value="EMIHUDRAFT_248527"/>
</dbReference>
<dbReference type="Proteomes" id="UP000013827">
    <property type="component" value="Unassembled WGS sequence"/>
</dbReference>
<dbReference type="HOGENOM" id="CLU_051103_0_0_1"/>